<accession>X1FJA6</accession>
<sequence length="47" mass="5007">GKGGLSDSYTSTNFPDYVFVASNGGCLALFSYQRNFFLSLASAGLDF</sequence>
<dbReference type="AlphaFoldDB" id="X1FJA6"/>
<comment type="caution">
    <text evidence="1">The sequence shown here is derived from an EMBL/GenBank/DDBJ whole genome shotgun (WGS) entry which is preliminary data.</text>
</comment>
<gene>
    <name evidence="1" type="ORF">S03H2_19349</name>
</gene>
<protein>
    <submittedName>
        <fullName evidence="1">Uncharacterized protein</fullName>
    </submittedName>
</protein>
<evidence type="ECO:0000313" key="1">
    <source>
        <dbReference type="EMBL" id="GAH45022.1"/>
    </source>
</evidence>
<name>X1FJA6_9ZZZZ</name>
<dbReference type="EMBL" id="BARU01010101">
    <property type="protein sequence ID" value="GAH45022.1"/>
    <property type="molecule type" value="Genomic_DNA"/>
</dbReference>
<proteinExistence type="predicted"/>
<reference evidence="1" key="1">
    <citation type="journal article" date="2014" name="Front. Microbiol.">
        <title>High frequency of phylogenetically diverse reductive dehalogenase-homologous genes in deep subseafloor sedimentary metagenomes.</title>
        <authorList>
            <person name="Kawai M."/>
            <person name="Futagami T."/>
            <person name="Toyoda A."/>
            <person name="Takaki Y."/>
            <person name="Nishi S."/>
            <person name="Hori S."/>
            <person name="Arai W."/>
            <person name="Tsubouchi T."/>
            <person name="Morono Y."/>
            <person name="Uchiyama I."/>
            <person name="Ito T."/>
            <person name="Fujiyama A."/>
            <person name="Inagaki F."/>
            <person name="Takami H."/>
        </authorList>
    </citation>
    <scope>NUCLEOTIDE SEQUENCE</scope>
    <source>
        <strain evidence="1">Expedition CK06-06</strain>
    </source>
</reference>
<organism evidence="1">
    <name type="scientific">marine sediment metagenome</name>
    <dbReference type="NCBI Taxonomy" id="412755"/>
    <lineage>
        <taxon>unclassified sequences</taxon>
        <taxon>metagenomes</taxon>
        <taxon>ecological metagenomes</taxon>
    </lineage>
</organism>
<feature type="non-terminal residue" evidence="1">
    <location>
        <position position="1"/>
    </location>
</feature>